<keyword evidence="2" id="KW-0328">Glycosyltransferase</keyword>
<sequence>MSASPDLSIVVCTYDRPLHLAETLRSCLAQHNTLGLALELVVIDNHPSGSAAAVVEALAGEAVWPIRYIVDLTRNMATLRNRGFAEARGRWLAFIDDDEIADPDWTDALVAAARATDAAVVVGPRLARFETGAPPAWDPTGAAFVRDLGLPDLAEIVLTTPGGKPRYGLGTGNSLFDLAHRGVSENGPMRESFGDAGGEDAELFVRMHRQNCKLVYAARARVTETVPEHRTLPAYRVIRVRRETQHYVTIYLDGAKRPRIAWAILMLKGVMQLSAGWLIAVATGEFRSNTRLRGRVLMAHGLGKLTWKQPIGYIQEPALNTLITTRVN</sequence>
<dbReference type="SUPFAM" id="SSF53448">
    <property type="entry name" value="Nucleotide-diphospho-sugar transferases"/>
    <property type="match status" value="1"/>
</dbReference>
<evidence type="ECO:0000259" key="4">
    <source>
        <dbReference type="Pfam" id="PF00535"/>
    </source>
</evidence>
<dbReference type="Proteomes" id="UP000228945">
    <property type="component" value="Chromosome"/>
</dbReference>
<protein>
    <recommendedName>
        <fullName evidence="4">Glycosyltransferase 2-like domain-containing protein</fullName>
    </recommendedName>
</protein>
<evidence type="ECO:0000256" key="2">
    <source>
        <dbReference type="ARBA" id="ARBA00022676"/>
    </source>
</evidence>
<dbReference type="RefSeq" id="WP_099622543.1">
    <property type="nucleotide sequence ID" value="NZ_CP024201.1"/>
</dbReference>
<keyword evidence="3" id="KW-0808">Transferase</keyword>
<reference evidence="5 6" key="1">
    <citation type="submission" date="2017-10" db="EMBL/GenBank/DDBJ databases">
        <title>Genome sequence of Caulobacter mirabilis FWC38.</title>
        <authorList>
            <person name="Fiebig A."/>
            <person name="Crosson S."/>
        </authorList>
    </citation>
    <scope>NUCLEOTIDE SEQUENCE [LARGE SCALE GENOMIC DNA]</scope>
    <source>
        <strain evidence="5 6">FWC 38</strain>
    </source>
</reference>
<dbReference type="GO" id="GO:0016757">
    <property type="term" value="F:glycosyltransferase activity"/>
    <property type="evidence" value="ECO:0007669"/>
    <property type="project" value="UniProtKB-KW"/>
</dbReference>
<dbReference type="InterPro" id="IPR029044">
    <property type="entry name" value="Nucleotide-diphossugar_trans"/>
</dbReference>
<dbReference type="KEGG" id="cmb:CSW64_13120"/>
<dbReference type="CDD" id="cd00761">
    <property type="entry name" value="Glyco_tranf_GTA_type"/>
    <property type="match status" value="1"/>
</dbReference>
<gene>
    <name evidence="5" type="ORF">CSW64_13120</name>
</gene>
<evidence type="ECO:0000256" key="3">
    <source>
        <dbReference type="ARBA" id="ARBA00022679"/>
    </source>
</evidence>
<dbReference type="Gene3D" id="3.90.550.10">
    <property type="entry name" value="Spore Coat Polysaccharide Biosynthesis Protein SpsA, Chain A"/>
    <property type="match status" value="1"/>
</dbReference>
<evidence type="ECO:0000256" key="1">
    <source>
        <dbReference type="ARBA" id="ARBA00006739"/>
    </source>
</evidence>
<dbReference type="InterPro" id="IPR001173">
    <property type="entry name" value="Glyco_trans_2-like"/>
</dbReference>
<feature type="domain" description="Glycosyltransferase 2-like" evidence="4">
    <location>
        <begin position="8"/>
        <end position="134"/>
    </location>
</feature>
<dbReference type="AlphaFoldDB" id="A0A2D2AZ72"/>
<dbReference type="PANTHER" id="PTHR43179:SF12">
    <property type="entry name" value="GALACTOFURANOSYLTRANSFERASE GLFT2"/>
    <property type="match status" value="1"/>
</dbReference>
<proteinExistence type="inferred from homology"/>
<dbReference type="PANTHER" id="PTHR43179">
    <property type="entry name" value="RHAMNOSYLTRANSFERASE WBBL"/>
    <property type="match status" value="1"/>
</dbReference>
<dbReference type="EMBL" id="CP024201">
    <property type="protein sequence ID" value="ATQ43292.1"/>
    <property type="molecule type" value="Genomic_DNA"/>
</dbReference>
<accession>A0A2D2AZ72</accession>
<evidence type="ECO:0000313" key="5">
    <source>
        <dbReference type="EMBL" id="ATQ43292.1"/>
    </source>
</evidence>
<name>A0A2D2AZ72_9CAUL</name>
<dbReference type="Pfam" id="PF00535">
    <property type="entry name" value="Glycos_transf_2"/>
    <property type="match status" value="1"/>
</dbReference>
<evidence type="ECO:0000313" key="6">
    <source>
        <dbReference type="Proteomes" id="UP000228945"/>
    </source>
</evidence>
<comment type="similarity">
    <text evidence="1">Belongs to the glycosyltransferase 2 family.</text>
</comment>
<dbReference type="OrthoDB" id="6116224at2"/>
<keyword evidence="6" id="KW-1185">Reference proteome</keyword>
<organism evidence="5 6">
    <name type="scientific">Caulobacter mirabilis</name>
    <dbReference type="NCBI Taxonomy" id="69666"/>
    <lineage>
        <taxon>Bacteria</taxon>
        <taxon>Pseudomonadati</taxon>
        <taxon>Pseudomonadota</taxon>
        <taxon>Alphaproteobacteria</taxon>
        <taxon>Caulobacterales</taxon>
        <taxon>Caulobacteraceae</taxon>
        <taxon>Caulobacter</taxon>
    </lineage>
</organism>